<dbReference type="AlphaFoldDB" id="A0AAJ5WAH1"/>
<keyword evidence="1 3" id="KW-0732">Signal</keyword>
<reference evidence="5" key="1">
    <citation type="submission" date="2023-03" db="EMBL/GenBank/DDBJ databases">
        <title>Andean soil-derived lignocellulolytic bacterial consortium as a source of novel taxa and putative plastic-active enzymes.</title>
        <authorList>
            <person name="Diaz-Garcia L."/>
            <person name="Chuvochina M."/>
            <person name="Feuerriegel G."/>
            <person name="Bunk B."/>
            <person name="Sproer C."/>
            <person name="Streit W.R."/>
            <person name="Rodriguez L.M."/>
            <person name="Overmann J."/>
            <person name="Jimenez D.J."/>
        </authorList>
    </citation>
    <scope>NUCLEOTIDE SEQUENCE</scope>
    <source>
        <strain evidence="5">MAG 3858</strain>
    </source>
</reference>
<accession>A0AAJ5WAH1</accession>
<evidence type="ECO:0000256" key="3">
    <source>
        <dbReference type="SAM" id="SignalP"/>
    </source>
</evidence>
<proteinExistence type="predicted"/>
<evidence type="ECO:0000256" key="2">
    <source>
        <dbReference type="ARBA" id="ARBA00023239"/>
    </source>
</evidence>
<dbReference type="InterPro" id="IPR008397">
    <property type="entry name" value="Alginate_lyase_dom"/>
</dbReference>
<evidence type="ECO:0000313" key="5">
    <source>
        <dbReference type="EMBL" id="WEK20338.1"/>
    </source>
</evidence>
<dbReference type="Proteomes" id="UP001214530">
    <property type="component" value="Chromosome"/>
</dbReference>
<dbReference type="EMBL" id="CP119313">
    <property type="protein sequence ID" value="WEK20338.1"/>
    <property type="molecule type" value="Genomic_DNA"/>
</dbReference>
<feature type="domain" description="Alginate lyase" evidence="4">
    <location>
        <begin position="39"/>
        <end position="287"/>
    </location>
</feature>
<feature type="signal peptide" evidence="3">
    <location>
        <begin position="1"/>
        <end position="19"/>
    </location>
</feature>
<name>A0AAJ5WAH1_9SPHI</name>
<dbReference type="Pfam" id="PF05426">
    <property type="entry name" value="Alginate_lyase"/>
    <property type="match status" value="1"/>
</dbReference>
<dbReference type="GO" id="GO:0042597">
    <property type="term" value="C:periplasmic space"/>
    <property type="evidence" value="ECO:0007669"/>
    <property type="project" value="InterPro"/>
</dbReference>
<organism evidence="5 6">
    <name type="scientific">Candidatus Pedobacter colombiensis</name>
    <dbReference type="NCBI Taxonomy" id="3121371"/>
    <lineage>
        <taxon>Bacteria</taxon>
        <taxon>Pseudomonadati</taxon>
        <taxon>Bacteroidota</taxon>
        <taxon>Sphingobacteriia</taxon>
        <taxon>Sphingobacteriales</taxon>
        <taxon>Sphingobacteriaceae</taxon>
        <taxon>Pedobacter</taxon>
    </lineage>
</organism>
<gene>
    <name evidence="5" type="ORF">P0Y49_04185</name>
</gene>
<dbReference type="InterPro" id="IPR008929">
    <property type="entry name" value="Chondroitin_lyas"/>
</dbReference>
<dbReference type="GO" id="GO:0016829">
    <property type="term" value="F:lyase activity"/>
    <property type="evidence" value="ECO:0007669"/>
    <property type="project" value="UniProtKB-KW"/>
</dbReference>
<keyword evidence="2 5" id="KW-0456">Lyase</keyword>
<dbReference type="SUPFAM" id="SSF48230">
    <property type="entry name" value="Chondroitin AC/alginate lyase"/>
    <property type="match status" value="1"/>
</dbReference>
<evidence type="ECO:0000313" key="6">
    <source>
        <dbReference type="Proteomes" id="UP001214530"/>
    </source>
</evidence>
<protein>
    <submittedName>
        <fullName evidence="5">Alginate lyase family protein</fullName>
    </submittedName>
</protein>
<feature type="chain" id="PRO_5042478589" evidence="3">
    <location>
        <begin position="20"/>
        <end position="361"/>
    </location>
</feature>
<sequence>MRKIFFFAIVLSFTVSVKAQYVSLNDNEVQKLKALIGADTHAKQMYANYQAIANAAINETPQPIDTIQSEGLLKGNPKKTATANALRDVGKMYALAICYRVEHKKSYLESLASYLTAWATNNTSRGNPINDTNLEDAIVAYDLVKTYLQPKDNALTVKWLDQIANAAITMHSKSLKKETSYNNWRSHQLKIVGLIAYAIDHAGYKKYVAEHLKEQLEKNLYANGSGVDFKLRDALHYHVYDLEPLLRLAIVLKRATGVNVYSAVSASGSSIQKSVEWLLPYVTGEKTHAEYVNSTVKFDQARAQNGESAYKAGNLWNPKSGLKVMALAAYFDPQYNSTIKAVTGTTNEYSSWQLVLNKVMM</sequence>
<evidence type="ECO:0000256" key="1">
    <source>
        <dbReference type="ARBA" id="ARBA00022729"/>
    </source>
</evidence>
<dbReference type="Gene3D" id="1.50.10.100">
    <property type="entry name" value="Chondroitin AC/alginate lyase"/>
    <property type="match status" value="1"/>
</dbReference>
<evidence type="ECO:0000259" key="4">
    <source>
        <dbReference type="Pfam" id="PF05426"/>
    </source>
</evidence>